<feature type="domain" description="Reverse transcriptase" evidence="2">
    <location>
        <begin position="478"/>
        <end position="743"/>
    </location>
</feature>
<dbReference type="EMBL" id="AP028910">
    <property type="protein sequence ID" value="BES91146.1"/>
    <property type="molecule type" value="Genomic_DNA"/>
</dbReference>
<evidence type="ECO:0000256" key="1">
    <source>
        <dbReference type="SAM" id="MobiDB-lite"/>
    </source>
</evidence>
<dbReference type="Pfam" id="PF03372">
    <property type="entry name" value="Exo_endo_phos"/>
    <property type="match status" value="1"/>
</dbReference>
<dbReference type="InterPro" id="IPR052560">
    <property type="entry name" value="RdDP_mobile_element"/>
</dbReference>
<proteinExistence type="predicted"/>
<organism evidence="3 4">
    <name type="scientific">Nesidiocoris tenuis</name>
    <dbReference type="NCBI Taxonomy" id="355587"/>
    <lineage>
        <taxon>Eukaryota</taxon>
        <taxon>Metazoa</taxon>
        <taxon>Ecdysozoa</taxon>
        <taxon>Arthropoda</taxon>
        <taxon>Hexapoda</taxon>
        <taxon>Insecta</taxon>
        <taxon>Pterygota</taxon>
        <taxon>Neoptera</taxon>
        <taxon>Paraneoptera</taxon>
        <taxon>Hemiptera</taxon>
        <taxon>Heteroptera</taxon>
        <taxon>Panheteroptera</taxon>
        <taxon>Cimicomorpha</taxon>
        <taxon>Miridae</taxon>
        <taxon>Dicyphina</taxon>
        <taxon>Nesidiocoris</taxon>
    </lineage>
</organism>
<dbReference type="SUPFAM" id="SSF56219">
    <property type="entry name" value="DNase I-like"/>
    <property type="match status" value="1"/>
</dbReference>
<feature type="region of interest" description="Disordered" evidence="1">
    <location>
        <begin position="866"/>
        <end position="896"/>
    </location>
</feature>
<gene>
    <name evidence="3" type="ORF">NTJ_03955</name>
</gene>
<dbReference type="Pfam" id="PF00078">
    <property type="entry name" value="RVT_1"/>
    <property type="match status" value="1"/>
</dbReference>
<dbReference type="InterPro" id="IPR036691">
    <property type="entry name" value="Endo/exonu/phosph_ase_sf"/>
</dbReference>
<dbReference type="PANTHER" id="PTHR36688">
    <property type="entry name" value="ENDO/EXONUCLEASE/PHOSPHATASE DOMAIN-CONTAINING PROTEIN"/>
    <property type="match status" value="1"/>
</dbReference>
<dbReference type="InterPro" id="IPR000477">
    <property type="entry name" value="RT_dom"/>
</dbReference>
<name>A0ABN7AFU3_9HEMI</name>
<evidence type="ECO:0000259" key="2">
    <source>
        <dbReference type="PROSITE" id="PS50878"/>
    </source>
</evidence>
<dbReference type="CDD" id="cd01650">
    <property type="entry name" value="RT_nLTR_like"/>
    <property type="match status" value="1"/>
</dbReference>
<keyword evidence="4" id="KW-1185">Reference proteome</keyword>
<evidence type="ECO:0000313" key="4">
    <source>
        <dbReference type="Proteomes" id="UP001307889"/>
    </source>
</evidence>
<dbReference type="PROSITE" id="PS50878">
    <property type="entry name" value="RT_POL"/>
    <property type="match status" value="1"/>
</dbReference>
<dbReference type="InterPro" id="IPR005135">
    <property type="entry name" value="Endo/exonuclease/phosphatase"/>
</dbReference>
<evidence type="ECO:0000313" key="3">
    <source>
        <dbReference type="EMBL" id="BES91146.1"/>
    </source>
</evidence>
<dbReference type="Gene3D" id="3.60.10.10">
    <property type="entry name" value="Endonuclease/exonuclease/phosphatase"/>
    <property type="match status" value="1"/>
</dbReference>
<dbReference type="Proteomes" id="UP001307889">
    <property type="component" value="Chromosome 2"/>
</dbReference>
<sequence length="896" mass="102433">MSGRNSINVCTWNCRGVFGKYHELQLFLQNSNIDVILLTETKLSPSKNFFIPGYKFTRADHPSGRCRGGSAVYMKSTIPHYELPPISDNNYQLARVAIQLQGRTYRIGAFYSSPDSIVTQSDFQTILSEMGLDFIIGGDYNAKHLRWGSISANQRGHCLMNVITQGSLEVVHPNEPTHYPDNRNHSPDVLDFFVARNLGSYCSPPAVVHDLSSDHFPVITNIGIHPDDSQCAAPLNKRRINWKRYQESLASLTDTRISLKTTQEIDSAVVYLNRIIQQAADAADIYTNTALPRRQPPIPAHIRQLLIAKRAARLQWIRTRFPAHKTNLNQATRQLKAALKKEHQDQKVAELSLLDRSDNTLWKKTKQLTKESYNIPPLLHNGRWYSSPSEKAELFSQILENQFSPNDITSPIEDEVAGGLESALQLSPFTDYFTPSEVKHVVRRSPSRKSPGEDEIVRPFVLNFPRKTTVLLTQIYNACLRLGYFPSAWRHAVVILVRKPKKAANDPLSYRPISLLTLFSKIFEKLLAPRLLRELDTLIPLTQFGFRNRHSCVHQLHRVVDKILDSFEAKETCLGLFIDIEKAFDRVWHEGLLFKVKPLLSDSNYRLVQSYLTVLTFAVRVQGALSSSRLIRAGVPQGSVIGPMLYIAYAGDMPASPDLMTAQFADDAAFLATSHRGYRAAGRLVEFYNELQEWAIKWKIRLNTSKSHAMVFSYLRYHVQPGLVMGRVAIPEVSKVRYLGITLDKRLTFRDHITETLQTCRHRLRSLRPLLSRDSPLSLSTKRVIYLVLLRPVWEYGCQIWGGASDSQIKRLQTFQNRVLRLIADAPWYVRNETIHADLSIPTVKEVLPVLYQRFSSRLLDHPNDIISNIPNTRPPDRPQRRLKRRRHTDHYSIEQ</sequence>
<protein>
    <submittedName>
        <fullName evidence="3">Retrotransposon protein</fullName>
    </submittedName>
</protein>
<reference evidence="3 4" key="1">
    <citation type="submission" date="2023-09" db="EMBL/GenBank/DDBJ databases">
        <title>Nesidiocoris tenuis whole genome shotgun sequence.</title>
        <authorList>
            <person name="Shibata T."/>
            <person name="Shimoda M."/>
            <person name="Kobayashi T."/>
            <person name="Uehara T."/>
        </authorList>
    </citation>
    <scope>NUCLEOTIDE SEQUENCE [LARGE SCALE GENOMIC DNA]</scope>
    <source>
        <strain evidence="3 4">Japan</strain>
    </source>
</reference>
<dbReference type="PANTHER" id="PTHR36688:SF2">
    <property type="entry name" value="ENDONUCLEASE_EXONUCLEASE_PHOSPHATASE DOMAIN-CONTAINING PROTEIN"/>
    <property type="match status" value="1"/>
</dbReference>
<accession>A0ABN7AFU3</accession>